<dbReference type="RefSeq" id="WP_141463907.1">
    <property type="nucleotide sequence ID" value="NZ_RBZW01000017.1"/>
</dbReference>
<name>A0A4S3TPP0_9EURY</name>
<dbReference type="AlphaFoldDB" id="A0A4S3TPP0"/>
<dbReference type="EMBL" id="RBZW01000017">
    <property type="protein sequence ID" value="THE65660.1"/>
    <property type="molecule type" value="Genomic_DNA"/>
</dbReference>
<reference evidence="2 3" key="1">
    <citation type="submission" date="2018-10" db="EMBL/GenBank/DDBJ databases">
        <title>Natronolimnobius sp. XQ-INN 246 isolated from Inner Mongolia Autonomous Region of China.</title>
        <authorList>
            <person name="Xue Q."/>
        </authorList>
    </citation>
    <scope>NUCLEOTIDE SEQUENCE [LARGE SCALE GENOMIC DNA]</scope>
    <source>
        <strain evidence="2 3">XQ-INN 246</strain>
    </source>
</reference>
<protein>
    <submittedName>
        <fullName evidence="2">Uncharacterized protein</fullName>
    </submittedName>
</protein>
<evidence type="ECO:0000313" key="3">
    <source>
        <dbReference type="Proteomes" id="UP000318864"/>
    </source>
</evidence>
<evidence type="ECO:0000256" key="1">
    <source>
        <dbReference type="SAM" id="MobiDB-lite"/>
    </source>
</evidence>
<keyword evidence="3" id="KW-1185">Reference proteome</keyword>
<organism evidence="2 3">
    <name type="scientific">Salinadaptatus halalkaliphilus</name>
    <dbReference type="NCBI Taxonomy" id="2419781"/>
    <lineage>
        <taxon>Archaea</taxon>
        <taxon>Methanobacteriati</taxon>
        <taxon>Methanobacteriota</taxon>
        <taxon>Stenosarchaea group</taxon>
        <taxon>Halobacteria</taxon>
        <taxon>Halobacteriales</taxon>
        <taxon>Natrialbaceae</taxon>
        <taxon>Salinadaptatus</taxon>
    </lineage>
</organism>
<comment type="caution">
    <text evidence="2">The sequence shown here is derived from an EMBL/GenBank/DDBJ whole genome shotgun (WGS) entry which is preliminary data.</text>
</comment>
<evidence type="ECO:0000313" key="2">
    <source>
        <dbReference type="EMBL" id="THE65660.1"/>
    </source>
</evidence>
<gene>
    <name evidence="2" type="ORF">D8Y22_06555</name>
</gene>
<feature type="region of interest" description="Disordered" evidence="1">
    <location>
        <begin position="34"/>
        <end position="65"/>
    </location>
</feature>
<accession>A0A4S3TPP0</accession>
<dbReference type="Proteomes" id="UP000318864">
    <property type="component" value="Unassembled WGS sequence"/>
</dbReference>
<sequence>MRIKLTIVIRFEREVIDSRDQTLAEWITVERRRKQRCEEKNGEDETAVATTDRQPLQKRAGSGSL</sequence>
<proteinExistence type="predicted"/>